<gene>
    <name evidence="1" type="ORF">QFC21_005504</name>
</gene>
<accession>A0ACC2V8M2</accession>
<protein>
    <submittedName>
        <fullName evidence="1">Uncharacterized protein</fullName>
    </submittedName>
</protein>
<proteinExistence type="predicted"/>
<name>A0ACC2V8M2_9TREE</name>
<comment type="caution">
    <text evidence="1">The sequence shown here is derived from an EMBL/GenBank/DDBJ whole genome shotgun (WGS) entry which is preliminary data.</text>
</comment>
<organism evidence="1 2">
    <name type="scientific">Naganishia friedmannii</name>
    <dbReference type="NCBI Taxonomy" id="89922"/>
    <lineage>
        <taxon>Eukaryota</taxon>
        <taxon>Fungi</taxon>
        <taxon>Dikarya</taxon>
        <taxon>Basidiomycota</taxon>
        <taxon>Agaricomycotina</taxon>
        <taxon>Tremellomycetes</taxon>
        <taxon>Filobasidiales</taxon>
        <taxon>Filobasidiaceae</taxon>
        <taxon>Naganishia</taxon>
    </lineage>
</organism>
<dbReference type="EMBL" id="JASBWT010000021">
    <property type="protein sequence ID" value="KAJ9095632.1"/>
    <property type="molecule type" value="Genomic_DNA"/>
</dbReference>
<dbReference type="Proteomes" id="UP001227268">
    <property type="component" value="Unassembled WGS sequence"/>
</dbReference>
<keyword evidence="2" id="KW-1185">Reference proteome</keyword>
<evidence type="ECO:0000313" key="1">
    <source>
        <dbReference type="EMBL" id="KAJ9095632.1"/>
    </source>
</evidence>
<evidence type="ECO:0000313" key="2">
    <source>
        <dbReference type="Proteomes" id="UP001227268"/>
    </source>
</evidence>
<reference evidence="1" key="1">
    <citation type="submission" date="2023-04" db="EMBL/GenBank/DDBJ databases">
        <title>Draft Genome sequencing of Naganishia species isolated from polar environments using Oxford Nanopore Technology.</title>
        <authorList>
            <person name="Leo P."/>
            <person name="Venkateswaran K."/>
        </authorList>
    </citation>
    <scope>NUCLEOTIDE SEQUENCE</scope>
    <source>
        <strain evidence="1">MNA-CCFEE 5423</strain>
    </source>
</reference>
<sequence>MVSVSAVQAPYLASATTLIKALKSPHDPPQPDWPHKIEIASRAWTQKEEIGHGIGGRVGDIVREWLLESWIRMKSTKGAKNSLLNSSYHDLLRTIIQDAASSSGALILTTQSHQFLTAFLLSLRLSPEYATEELLSSASQTFNVLFSYDMSASREDGASRAVDETLSGVLVRAENWLDTLGGLLALCSYIVDAQKSAAGSAQPAASALKLNAEHSHGLLQLTQLVVLETNASLAISQTRRKITLNLIKPLVPTFLKVVYSLPSIRASLQTLVGPLFWPLAILQPQTQSSQASSTESMQDPSETIIRELVFPSQGQQQLDSQTLLATLSFVPALSQEYVSAVQANRYSIFPPPSTSGSGRSKIGNKVPPDVYVGDKVREAVRGYVKVISQCLDEVWTSLRSTDEGGKGSVAGTTISQADITLEIWKTRCALWTVVRQWGGYSEGDEAWRQLVTEAVGVASGWLSATGFLLLVSGANKAMDRPGKSAKGFSTSNKAAQSETEIFTWVETLFSTLLELDYGACKVDVEDKGMRVLAASLLAHHAGLPNDTLPSIQIALRYHTLTQSTPEFAALLASVVQYCFSPAISVTTAPRDVYVRLASGPLVSAEFQNQLEKAVSGAFVGGVSEERGWGKVVICLGDALRRAKQQLEVAPTETSAKTQGEVPSKRRRKNDGSSAPVSSSTGNLSGPAGSFAVVSRLLAVVLQAAYTKGHGYEKTGKADDVLALVDRVADVWQTKIDGTFGDEVTAGLLRLSKADQLLRRESCEAAQPVVHGQNEALFEQANLQLQISAFTNKPSPRAVSELLTRLTAQQASAAWSGKVVELQPGSFSTALWHVIAQRGISVIEEIATDEELDSFVALLLSTSGASPSRVTERHADGLLLSQAIQRISRSAEFWELARTRSAILKAIQSLIGDDASVNDTAVFDFLLGTPSDFLNRNVRSMAIKHAYTIDASSPGPTSLKELNASDRALIRRFMVKIIKDTEYIGPLAEADAIMRFILETIPTSDELEGITRELISLAISTLIRDSRTPKSKNALKLLVTNLQRKFADVSPQVQQVRLFKAILQLFSTATSHLDVLTEEILSPLTSLSSSVLSTFTSQLQKNEPLLFSDGHKETVERVAILSAVTAYRSKVAVESNKEGCDDLAGHLCVKAMREFGPDHQSTTLHKERLACSLLKWVCVQSNPSQDVVDMKAFFSKWIAFNALLGKSRSLEIILQEVFASATEKVFGALLEMLTRMLEREKEDATGMLLPTLRALNVVSRLTIPHTGRLYRGNLARILNGFRNLLQDPQSSQVQLQVLELLEVISAEKTVILVHQDVSDMLAVCYASVLRTQTTVSRLKSRESTSRDTAHPHLVSILSIVNTLVRHRRDLVINVLPQVMKLYARIFVLFGAPRGRGSTVASADRAIRRIKKDWPSWLVDDSAESLGAEDARLFARALVTLSSRTTIRSTSTSSTNTGTGTMIGQLSKHAPVLLIAYVRAVAHPLYTIPASSRHELVPGIAAMCEAVVAGGKSMLGGLGAGGNENRSAESIGEAFGLGEGPGGEGELVLWGDMWRAWRRSRYVGQG</sequence>